<evidence type="ECO:0000256" key="2">
    <source>
        <dbReference type="ARBA" id="ARBA00007301"/>
    </source>
</evidence>
<dbReference type="EMBL" id="JAUSUO010000006">
    <property type="protein sequence ID" value="MDQ0343795.1"/>
    <property type="molecule type" value="Genomic_DNA"/>
</dbReference>
<evidence type="ECO:0000256" key="3">
    <source>
        <dbReference type="ARBA" id="ARBA00022630"/>
    </source>
</evidence>
<dbReference type="InterPro" id="IPR019740">
    <property type="entry name" value="Pyridox_Oxase_CS"/>
</dbReference>
<reference evidence="8 9" key="1">
    <citation type="submission" date="2023-07" db="EMBL/GenBank/DDBJ databases">
        <title>Genomic Encyclopedia of Type Strains, Phase IV (KMG-IV): sequencing the most valuable type-strain genomes for metagenomic binning, comparative biology and taxonomic classification.</title>
        <authorList>
            <person name="Goeker M."/>
        </authorList>
    </citation>
    <scope>NUCLEOTIDE SEQUENCE [LARGE SCALE GENOMIC DNA]</scope>
    <source>
        <strain evidence="8 9">DSM 27848</strain>
    </source>
</reference>
<dbReference type="PANTHER" id="PTHR10851:SF0">
    <property type="entry name" value="PYRIDOXINE-5'-PHOSPHATE OXIDASE"/>
    <property type="match status" value="1"/>
</dbReference>
<keyword evidence="3" id="KW-0285">Flavoprotein</keyword>
<dbReference type="Gene3D" id="2.30.110.10">
    <property type="entry name" value="Electron Transport, Fmn-binding Protein, Chain A"/>
    <property type="match status" value="1"/>
</dbReference>
<evidence type="ECO:0000313" key="9">
    <source>
        <dbReference type="Proteomes" id="UP001232343"/>
    </source>
</evidence>
<dbReference type="NCBIfam" id="NF004231">
    <property type="entry name" value="PRK05679.1"/>
    <property type="match status" value="1"/>
</dbReference>
<evidence type="ECO:0000259" key="6">
    <source>
        <dbReference type="Pfam" id="PF01243"/>
    </source>
</evidence>
<dbReference type="SUPFAM" id="SSF50475">
    <property type="entry name" value="FMN-binding split barrel"/>
    <property type="match status" value="1"/>
</dbReference>
<dbReference type="PROSITE" id="PS01064">
    <property type="entry name" value="PYRIDOX_OXIDASE"/>
    <property type="match status" value="1"/>
</dbReference>
<dbReference type="InterPro" id="IPR011576">
    <property type="entry name" value="Pyridox_Oxase_N"/>
</dbReference>
<sequence>MENMKVLLRNLNVLKGSLGNFNTDDVPEDPHELFIEWLHIAIKKEVPEPHAMTLSTIDGNGHPDARVLILKNIDQNGWYFATSSESSKGKQLAEEAKVALTFYWSLLGKQVRIRGKAVEMGSERCAEDFLERSEIARAGALIGKQSNHLISREELDGELDRKLSDVKANPDLVYSSWKLYCVQADQVEFWQGSSDRKHIRLQYRFHENQWTRALLWP</sequence>
<dbReference type="InterPro" id="IPR012349">
    <property type="entry name" value="Split_barrel_FMN-bd"/>
</dbReference>
<evidence type="ECO:0000256" key="5">
    <source>
        <dbReference type="ARBA" id="ARBA00023002"/>
    </source>
</evidence>
<comment type="caution">
    <text evidence="8">The sequence shown here is derived from an EMBL/GenBank/DDBJ whole genome shotgun (WGS) entry which is preliminary data.</text>
</comment>
<feature type="domain" description="Pyridoxine 5'-phosphate oxidase dimerisation C-terminal" evidence="7">
    <location>
        <begin position="177"/>
        <end position="217"/>
    </location>
</feature>
<comment type="cofactor">
    <cofactor evidence="1">
        <name>FMN</name>
        <dbReference type="ChEBI" id="CHEBI:58210"/>
    </cofactor>
</comment>
<dbReference type="Pfam" id="PF10590">
    <property type="entry name" value="PNP_phzG_C"/>
    <property type="match status" value="1"/>
</dbReference>
<organism evidence="8 9">
    <name type="scientific">Lederbergia wuyishanensis</name>
    <dbReference type="NCBI Taxonomy" id="1347903"/>
    <lineage>
        <taxon>Bacteria</taxon>
        <taxon>Bacillati</taxon>
        <taxon>Bacillota</taxon>
        <taxon>Bacilli</taxon>
        <taxon>Bacillales</taxon>
        <taxon>Bacillaceae</taxon>
        <taxon>Lederbergia</taxon>
    </lineage>
</organism>
<dbReference type="RefSeq" id="WP_244681979.1">
    <property type="nucleotide sequence ID" value="NZ_JALIRM010000009.1"/>
</dbReference>
<dbReference type="GO" id="GO:0004733">
    <property type="term" value="F:pyridoxamine phosphate oxidase activity"/>
    <property type="evidence" value="ECO:0007669"/>
    <property type="project" value="UniProtKB-EC"/>
</dbReference>
<dbReference type="PANTHER" id="PTHR10851">
    <property type="entry name" value="PYRIDOXINE-5-PHOSPHATE OXIDASE"/>
    <property type="match status" value="1"/>
</dbReference>
<evidence type="ECO:0000259" key="7">
    <source>
        <dbReference type="Pfam" id="PF10590"/>
    </source>
</evidence>
<dbReference type="EC" id="1.4.3.5" evidence="8"/>
<evidence type="ECO:0000256" key="4">
    <source>
        <dbReference type="ARBA" id="ARBA00022643"/>
    </source>
</evidence>
<evidence type="ECO:0000256" key="1">
    <source>
        <dbReference type="ARBA" id="ARBA00001917"/>
    </source>
</evidence>
<dbReference type="PIRSF" id="PIRSF000190">
    <property type="entry name" value="Pyd_amn-ph_oxd"/>
    <property type="match status" value="1"/>
</dbReference>
<proteinExistence type="inferred from homology"/>
<evidence type="ECO:0000313" key="8">
    <source>
        <dbReference type="EMBL" id="MDQ0343795.1"/>
    </source>
</evidence>
<name>A0ABU0D5Y0_9BACI</name>
<dbReference type="Proteomes" id="UP001232343">
    <property type="component" value="Unassembled WGS sequence"/>
</dbReference>
<dbReference type="InterPro" id="IPR019576">
    <property type="entry name" value="Pyridoxamine_oxidase_dimer_C"/>
</dbReference>
<keyword evidence="9" id="KW-1185">Reference proteome</keyword>
<keyword evidence="5 8" id="KW-0560">Oxidoreductase</keyword>
<comment type="similarity">
    <text evidence="2">Belongs to the pyridoxamine 5'-phosphate oxidase family.</text>
</comment>
<dbReference type="Pfam" id="PF01243">
    <property type="entry name" value="PNPOx_N"/>
    <property type="match status" value="1"/>
</dbReference>
<dbReference type="InterPro" id="IPR000659">
    <property type="entry name" value="Pyridox_Oxase"/>
</dbReference>
<keyword evidence="4" id="KW-0288">FMN</keyword>
<accession>A0ABU0D5Y0</accession>
<feature type="domain" description="Pyridoxamine 5'-phosphate oxidase N-terminal" evidence="6">
    <location>
        <begin position="41"/>
        <end position="155"/>
    </location>
</feature>
<protein>
    <submittedName>
        <fullName evidence="8">Pyridoxamine 5'-phosphate oxidase</fullName>
        <ecNumber evidence="8">1.4.3.5</ecNumber>
    </submittedName>
</protein>
<gene>
    <name evidence="8" type="ORF">J2S14_002630</name>
</gene>